<name>A0ACB5TL50_AMBMO</name>
<keyword evidence="2" id="KW-1185">Reference proteome</keyword>
<protein>
    <submittedName>
        <fullName evidence="1">Unnamed protein product</fullName>
    </submittedName>
</protein>
<sequence length="188" mass="21465">MEENVSKLMELGISAEDARDALKRYNNNIEQAVNHVLDPSPELPHYTAEEEEKNMQLIPLGSESIDNGTNYVYGPNVEHRTNQPHQPFPTASVQIDEDVKSRIAQFGYGVETTSATEEESIPVPESYDVYEDPTRFQRKQGEPGVLLPLESQIRYSLQHVMIMVLRHIGGRKRNVYSNLRLPLKFKDI</sequence>
<accession>A0ACB5TL50</accession>
<reference evidence="1" key="1">
    <citation type="submission" date="2023-04" db="EMBL/GenBank/DDBJ databases">
        <title>Ambrosiozyma monospora NBRC 10751.</title>
        <authorList>
            <person name="Ichikawa N."/>
            <person name="Sato H."/>
            <person name="Tonouchi N."/>
        </authorList>
    </citation>
    <scope>NUCLEOTIDE SEQUENCE</scope>
    <source>
        <strain evidence="1">NBRC 10751</strain>
    </source>
</reference>
<dbReference type="EMBL" id="BSXS01007893">
    <property type="protein sequence ID" value="GME90698.1"/>
    <property type="molecule type" value="Genomic_DNA"/>
</dbReference>
<comment type="caution">
    <text evidence="1">The sequence shown here is derived from an EMBL/GenBank/DDBJ whole genome shotgun (WGS) entry which is preliminary data.</text>
</comment>
<proteinExistence type="predicted"/>
<evidence type="ECO:0000313" key="1">
    <source>
        <dbReference type="EMBL" id="GME90698.1"/>
    </source>
</evidence>
<evidence type="ECO:0000313" key="2">
    <source>
        <dbReference type="Proteomes" id="UP001165064"/>
    </source>
</evidence>
<organism evidence="1 2">
    <name type="scientific">Ambrosiozyma monospora</name>
    <name type="common">Yeast</name>
    <name type="synonym">Endomycopsis monosporus</name>
    <dbReference type="NCBI Taxonomy" id="43982"/>
    <lineage>
        <taxon>Eukaryota</taxon>
        <taxon>Fungi</taxon>
        <taxon>Dikarya</taxon>
        <taxon>Ascomycota</taxon>
        <taxon>Saccharomycotina</taxon>
        <taxon>Pichiomycetes</taxon>
        <taxon>Pichiales</taxon>
        <taxon>Pichiaceae</taxon>
        <taxon>Ambrosiozyma</taxon>
    </lineage>
</organism>
<dbReference type="Proteomes" id="UP001165064">
    <property type="component" value="Unassembled WGS sequence"/>
</dbReference>
<gene>
    <name evidence="1" type="ORF">Amon02_000875700</name>
</gene>